<evidence type="ECO:0000256" key="10">
    <source>
        <dbReference type="ARBA" id="ARBA00023212"/>
    </source>
</evidence>
<keyword evidence="4" id="KW-0158">Chromosome</keyword>
<dbReference type="AlphaFoldDB" id="A0AAV1GZH7"/>
<evidence type="ECO:0000256" key="6">
    <source>
        <dbReference type="ARBA" id="ARBA00022618"/>
    </source>
</evidence>
<dbReference type="EMBL" id="OY660881">
    <property type="protein sequence ID" value="CAJ1079062.1"/>
    <property type="molecule type" value="Genomic_DNA"/>
</dbReference>
<accession>A0AAV1GZH7</accession>
<dbReference type="Proteomes" id="UP001178508">
    <property type="component" value="Chromosome 18"/>
</dbReference>
<keyword evidence="8" id="KW-0498">Mitosis</keyword>
<evidence type="ECO:0000256" key="5">
    <source>
        <dbReference type="ARBA" id="ARBA00022490"/>
    </source>
</evidence>
<name>A0AAV1GZH7_XYRNO</name>
<feature type="compositionally biased region" description="Acidic residues" evidence="13">
    <location>
        <begin position="125"/>
        <end position="151"/>
    </location>
</feature>
<gene>
    <name evidence="14" type="ORF">XNOV1_A042606</name>
</gene>
<evidence type="ECO:0000313" key="15">
    <source>
        <dbReference type="Proteomes" id="UP001178508"/>
    </source>
</evidence>
<dbReference type="GO" id="GO:0007059">
    <property type="term" value="P:chromosome segregation"/>
    <property type="evidence" value="ECO:0007669"/>
    <property type="project" value="InterPro"/>
</dbReference>
<keyword evidence="9" id="KW-0995">Kinetochore</keyword>
<dbReference type="GO" id="GO:0000940">
    <property type="term" value="C:outer kinetochore"/>
    <property type="evidence" value="ECO:0007669"/>
    <property type="project" value="InterPro"/>
</dbReference>
<keyword evidence="10" id="KW-0206">Cytoskeleton</keyword>
<dbReference type="PANTHER" id="PTHR48118:SF1">
    <property type="entry name" value="SPINDLE AND KINETOCHORE-ASSOCIATED PROTEIN 3"/>
    <property type="match status" value="1"/>
</dbReference>
<evidence type="ECO:0000256" key="13">
    <source>
        <dbReference type="SAM" id="MobiDB-lite"/>
    </source>
</evidence>
<evidence type="ECO:0000256" key="4">
    <source>
        <dbReference type="ARBA" id="ARBA00022454"/>
    </source>
</evidence>
<feature type="region of interest" description="Disordered" evidence="13">
    <location>
        <begin position="110"/>
        <end position="173"/>
    </location>
</feature>
<evidence type="ECO:0000256" key="9">
    <source>
        <dbReference type="ARBA" id="ARBA00022838"/>
    </source>
</evidence>
<keyword evidence="5" id="KW-0963">Cytoplasm</keyword>
<protein>
    <submittedName>
        <fullName evidence="14">Spindle and kinetochore-associated protein 3</fullName>
    </submittedName>
</protein>
<evidence type="ECO:0000256" key="1">
    <source>
        <dbReference type="ARBA" id="ARBA00004186"/>
    </source>
</evidence>
<evidence type="ECO:0000256" key="2">
    <source>
        <dbReference type="ARBA" id="ARBA00004629"/>
    </source>
</evidence>
<evidence type="ECO:0000256" key="11">
    <source>
        <dbReference type="ARBA" id="ARBA00023306"/>
    </source>
</evidence>
<dbReference type="GO" id="GO:0051301">
    <property type="term" value="P:cell division"/>
    <property type="evidence" value="ECO:0007669"/>
    <property type="project" value="UniProtKB-KW"/>
</dbReference>
<proteinExistence type="inferred from homology"/>
<dbReference type="InterPro" id="IPR033341">
    <property type="entry name" value="SKA3"/>
</dbReference>
<evidence type="ECO:0000256" key="3">
    <source>
        <dbReference type="ARBA" id="ARBA00007716"/>
    </source>
</evidence>
<sequence>MNPTVEYFSKLRTLAVTLETETAKIQQDFENRNNEDDDDSGTAARAMRAYHELNRDVGNMKGQIQEHLAQQKARENELSSFIKACKVAKQRVTQDIQTLKGHWEKYGYQAPQDTQKQTKSKSQELEAEDVVADVEETNSAEEEVEGQEEAGGDPSKSPPGPPSFPGTMRTPQLSDFGLSEMHLKRALAGAAWCTEVPPMPEMSLPHPTLSTPAPPPMPLTPKCALRMDDDELQTPQMHDFGISEHTLCLNNDFTMDLLRKNAKRPQRPSLDIPAPPGEPLMKSLQTQANKLESPEPPVFCTPGFKIKKTNYTPQAESNCGTESPAQPECLPSTPEVPAFQTLYVNRLASTKKSAWQDESIVMQTDGFESQTTQNGTTGSKFSWKYNEPDISTVGIEDLQMPEMPDLEFQLGNTLLSRGAKKPGKTTQEYKEVTKGPTVSRLEVDEPTQEFRLGTPRIRMGYQEPSTPEMPDLSSVTQDICKLLSETQKKNVIAVVSPTVRPEKDKSRALSMPLVSQSEFQSLPCYLRQMTLNNLNQAVHSINNYTQELRGEKTEFQMEELRRITNVGTKTPVYILCLAELKRLKHIGGTSNTSIYQLSTHC</sequence>
<keyword evidence="12" id="KW-0137">Centromere</keyword>
<comment type="similarity">
    <text evidence="3">Belongs to the SKA3 family.</text>
</comment>
<dbReference type="Gene3D" id="6.10.250.1400">
    <property type="match status" value="1"/>
</dbReference>
<evidence type="ECO:0000256" key="12">
    <source>
        <dbReference type="ARBA" id="ARBA00023328"/>
    </source>
</evidence>
<organism evidence="14 15">
    <name type="scientific">Xyrichtys novacula</name>
    <name type="common">Pearly razorfish</name>
    <name type="synonym">Hemipteronotus novacula</name>
    <dbReference type="NCBI Taxonomy" id="13765"/>
    <lineage>
        <taxon>Eukaryota</taxon>
        <taxon>Metazoa</taxon>
        <taxon>Chordata</taxon>
        <taxon>Craniata</taxon>
        <taxon>Vertebrata</taxon>
        <taxon>Euteleostomi</taxon>
        <taxon>Actinopterygii</taxon>
        <taxon>Neopterygii</taxon>
        <taxon>Teleostei</taxon>
        <taxon>Neoteleostei</taxon>
        <taxon>Acanthomorphata</taxon>
        <taxon>Eupercaria</taxon>
        <taxon>Labriformes</taxon>
        <taxon>Labridae</taxon>
        <taxon>Xyrichtys</taxon>
    </lineage>
</organism>
<evidence type="ECO:0000256" key="8">
    <source>
        <dbReference type="ARBA" id="ARBA00022776"/>
    </source>
</evidence>
<comment type="subcellular location">
    <subcellularLocation>
        <location evidence="2">Chromosome</location>
        <location evidence="2">Centromere</location>
        <location evidence="2">Kinetochore</location>
    </subcellularLocation>
    <subcellularLocation>
        <location evidence="1">Cytoplasm</location>
        <location evidence="1">Cytoskeleton</location>
        <location evidence="1">Spindle</location>
    </subcellularLocation>
</comment>
<keyword evidence="7" id="KW-0493">Microtubule</keyword>
<evidence type="ECO:0000256" key="7">
    <source>
        <dbReference type="ARBA" id="ARBA00022701"/>
    </source>
</evidence>
<evidence type="ECO:0000313" key="14">
    <source>
        <dbReference type="EMBL" id="CAJ1079062.1"/>
    </source>
</evidence>
<reference evidence="14" key="1">
    <citation type="submission" date="2023-08" db="EMBL/GenBank/DDBJ databases">
        <authorList>
            <person name="Alioto T."/>
            <person name="Alioto T."/>
            <person name="Gomez Garrido J."/>
        </authorList>
    </citation>
    <scope>NUCLEOTIDE SEQUENCE</scope>
</reference>
<dbReference type="PANTHER" id="PTHR48118">
    <property type="entry name" value="SPINDLE AND KINETOCHORE-ASSOCIATED PROTEIN 3"/>
    <property type="match status" value="1"/>
</dbReference>
<keyword evidence="6" id="KW-0132">Cell division</keyword>
<dbReference type="GO" id="GO:0005876">
    <property type="term" value="C:spindle microtubule"/>
    <property type="evidence" value="ECO:0007669"/>
    <property type="project" value="TreeGrafter"/>
</dbReference>
<keyword evidence="15" id="KW-1185">Reference proteome</keyword>
<dbReference type="GO" id="GO:0000278">
    <property type="term" value="P:mitotic cell cycle"/>
    <property type="evidence" value="ECO:0007669"/>
    <property type="project" value="TreeGrafter"/>
</dbReference>
<keyword evidence="11" id="KW-0131">Cell cycle</keyword>